<dbReference type="GO" id="GO:0031464">
    <property type="term" value="C:Cul4A-RING E3 ubiquitin ligase complex"/>
    <property type="evidence" value="ECO:0007669"/>
    <property type="project" value="TreeGrafter"/>
</dbReference>
<feature type="chain" id="PRO_5040182411" evidence="7">
    <location>
        <begin position="23"/>
        <end position="553"/>
    </location>
</feature>
<dbReference type="Proteomes" id="UP001153069">
    <property type="component" value="Unassembled WGS sequence"/>
</dbReference>
<comment type="caution">
    <text evidence="8">The sequence shown here is derived from an EMBL/GenBank/DDBJ whole genome shotgun (WGS) entry which is preliminary data.</text>
</comment>
<evidence type="ECO:0000256" key="5">
    <source>
        <dbReference type="SAM" id="MobiDB-lite"/>
    </source>
</evidence>
<dbReference type="AlphaFoldDB" id="A0A9N8HTP9"/>
<sequence length="553" mass="59229">MMRTAAARMALSVSMVLAVAFASSVEHRQHHDLNARDSLLLESISRLHVLPPSPDDSPEECPVNATLFDSCGEERYCALLPFGSDSAMDHRHPEAPPLLALGLKEGSNATGTAESSPNYYYCLHKTLWSSSDLLPLSARDAVAFLLAATCCFLAAMAGIGGGGLVLPILLLCCNFTPKEASVLSNTAVFCNTLGQFAINNHHDNNNHSKSHAQSVVVVLATVLIMMPSVIAGGSIAITLEGMVPSTVILILAFLTLLLAAIKTYHKAQTMRRAEQQAKTTIYTDYSSDQRVGTLVEADSNGTDKEEERTPQQDGTSSIQCKLQLLIGTFWLLDAIHCLFLHTMRIPLCSPLYILLVAFPALVAVLFVGLGRCLVQSLGRRQDPPSGERLPLIQAASSNPGYHQGGPEEHHQDKFQSLLAWWLPWASVLIGLLAALLGIGGGELLGPILLLLLQMDAQQSSATTAIMSMMNSGTNLFHYLVMDMMIAPDYAITLGLAGLVGGSGGRLWAIHVAQRGRPSIIAWSLCAVLALGTALVAWELVTTPLSFQSKGGIC</sequence>
<feature type="transmembrane region" description="Helical" evidence="6">
    <location>
        <begin position="215"/>
        <end position="237"/>
    </location>
</feature>
<dbReference type="Pfam" id="PF01925">
    <property type="entry name" value="TauE"/>
    <property type="match status" value="2"/>
</dbReference>
<keyword evidence="2 6" id="KW-0812">Transmembrane</keyword>
<feature type="transmembrane region" description="Helical" evidence="6">
    <location>
        <begin position="243"/>
        <end position="261"/>
    </location>
</feature>
<name>A0A9N8HTP9_9STRA</name>
<comment type="subcellular location">
    <subcellularLocation>
        <location evidence="1">Membrane</location>
        <topology evidence="1">Multi-pass membrane protein</topology>
    </subcellularLocation>
</comment>
<evidence type="ECO:0000313" key="9">
    <source>
        <dbReference type="Proteomes" id="UP001153069"/>
    </source>
</evidence>
<feature type="transmembrane region" description="Helical" evidence="6">
    <location>
        <begin position="324"/>
        <end position="345"/>
    </location>
</feature>
<feature type="signal peptide" evidence="7">
    <location>
        <begin position="1"/>
        <end position="22"/>
    </location>
</feature>
<evidence type="ECO:0000256" key="7">
    <source>
        <dbReference type="SAM" id="SignalP"/>
    </source>
</evidence>
<dbReference type="PANTHER" id="PTHR14255">
    <property type="entry name" value="CEREBLON"/>
    <property type="match status" value="1"/>
</dbReference>
<organism evidence="8 9">
    <name type="scientific">Seminavis robusta</name>
    <dbReference type="NCBI Taxonomy" id="568900"/>
    <lineage>
        <taxon>Eukaryota</taxon>
        <taxon>Sar</taxon>
        <taxon>Stramenopiles</taxon>
        <taxon>Ochrophyta</taxon>
        <taxon>Bacillariophyta</taxon>
        <taxon>Bacillariophyceae</taxon>
        <taxon>Bacillariophycidae</taxon>
        <taxon>Naviculales</taxon>
        <taxon>Naviculaceae</taxon>
        <taxon>Seminavis</taxon>
    </lineage>
</organism>
<feature type="region of interest" description="Disordered" evidence="5">
    <location>
        <begin position="295"/>
        <end position="314"/>
    </location>
</feature>
<evidence type="ECO:0000256" key="2">
    <source>
        <dbReference type="ARBA" id="ARBA00022692"/>
    </source>
</evidence>
<keyword evidence="4 6" id="KW-0472">Membrane</keyword>
<dbReference type="InterPro" id="IPR002781">
    <property type="entry name" value="TM_pro_TauE-like"/>
</dbReference>
<feature type="transmembrane region" description="Helical" evidence="6">
    <location>
        <begin position="417"/>
        <end position="438"/>
    </location>
</feature>
<dbReference type="GO" id="GO:0016020">
    <property type="term" value="C:membrane"/>
    <property type="evidence" value="ECO:0007669"/>
    <property type="project" value="UniProtKB-SubCell"/>
</dbReference>
<dbReference type="EMBL" id="CAICTM010001538">
    <property type="protein sequence ID" value="CAB9524455.1"/>
    <property type="molecule type" value="Genomic_DNA"/>
</dbReference>
<gene>
    <name evidence="8" type="ORF">SEMRO_1540_G280860.1</name>
</gene>
<dbReference type="GO" id="GO:0016567">
    <property type="term" value="P:protein ubiquitination"/>
    <property type="evidence" value="ECO:0007669"/>
    <property type="project" value="TreeGrafter"/>
</dbReference>
<feature type="transmembrane region" description="Helical" evidence="6">
    <location>
        <begin position="489"/>
        <end position="507"/>
    </location>
</feature>
<reference evidence="8" key="1">
    <citation type="submission" date="2020-06" db="EMBL/GenBank/DDBJ databases">
        <authorList>
            <consortium name="Plant Systems Biology data submission"/>
        </authorList>
    </citation>
    <scope>NUCLEOTIDE SEQUENCE</scope>
    <source>
        <strain evidence="8">D6</strain>
    </source>
</reference>
<keyword evidence="9" id="KW-1185">Reference proteome</keyword>
<feature type="transmembrane region" description="Helical" evidence="6">
    <location>
        <begin position="519"/>
        <end position="540"/>
    </location>
</feature>
<protein>
    <submittedName>
        <fullName evidence="8">Sulfite exporter TauE/SafE</fullName>
    </submittedName>
</protein>
<evidence type="ECO:0000256" key="3">
    <source>
        <dbReference type="ARBA" id="ARBA00022989"/>
    </source>
</evidence>
<feature type="compositionally biased region" description="Basic and acidic residues" evidence="5">
    <location>
        <begin position="301"/>
        <end position="310"/>
    </location>
</feature>
<dbReference type="PANTHER" id="PTHR14255:SF3">
    <property type="entry name" value="SULFITE EXPORTER TAUE_SAFE FAMILY PROTEIN 5-RELATED"/>
    <property type="match status" value="1"/>
</dbReference>
<keyword evidence="3 6" id="KW-1133">Transmembrane helix</keyword>
<proteinExistence type="predicted"/>
<evidence type="ECO:0000256" key="6">
    <source>
        <dbReference type="SAM" id="Phobius"/>
    </source>
</evidence>
<evidence type="ECO:0000256" key="4">
    <source>
        <dbReference type="ARBA" id="ARBA00023136"/>
    </source>
</evidence>
<feature type="transmembrane region" description="Helical" evidence="6">
    <location>
        <begin position="141"/>
        <end position="171"/>
    </location>
</feature>
<keyword evidence="7" id="KW-0732">Signal</keyword>
<feature type="transmembrane region" description="Helical" evidence="6">
    <location>
        <begin position="351"/>
        <end position="374"/>
    </location>
</feature>
<accession>A0A9N8HTP9</accession>
<evidence type="ECO:0000256" key="1">
    <source>
        <dbReference type="ARBA" id="ARBA00004141"/>
    </source>
</evidence>
<evidence type="ECO:0000313" key="8">
    <source>
        <dbReference type="EMBL" id="CAB9524455.1"/>
    </source>
</evidence>